<accession>A0AAV5VF70</accession>
<comment type="caution">
    <text evidence="1">The sequence shown here is derived from an EMBL/GenBank/DDBJ whole genome shotgun (WGS) entry which is preliminary data.</text>
</comment>
<reference evidence="1" key="1">
    <citation type="submission" date="2023-10" db="EMBL/GenBank/DDBJ databases">
        <title>Genome assembly of Pristionchus species.</title>
        <authorList>
            <person name="Yoshida K."/>
            <person name="Sommer R.J."/>
        </authorList>
    </citation>
    <scope>NUCLEOTIDE SEQUENCE</scope>
    <source>
        <strain evidence="1">RS5133</strain>
    </source>
</reference>
<sequence>IQTLENSLKSSADAATAVATLAKMVVPQNEVTSYTFRVRFSEISRIRDETDLLLRSKPARIAGVDWVVEVFHKALM</sequence>
<evidence type="ECO:0000313" key="2">
    <source>
        <dbReference type="Proteomes" id="UP001432322"/>
    </source>
</evidence>
<evidence type="ECO:0000313" key="1">
    <source>
        <dbReference type="EMBL" id="GMT18011.1"/>
    </source>
</evidence>
<dbReference type="Proteomes" id="UP001432322">
    <property type="component" value="Unassembled WGS sequence"/>
</dbReference>
<organism evidence="1 2">
    <name type="scientific">Pristionchus fissidentatus</name>
    <dbReference type="NCBI Taxonomy" id="1538716"/>
    <lineage>
        <taxon>Eukaryota</taxon>
        <taxon>Metazoa</taxon>
        <taxon>Ecdysozoa</taxon>
        <taxon>Nematoda</taxon>
        <taxon>Chromadorea</taxon>
        <taxon>Rhabditida</taxon>
        <taxon>Rhabditina</taxon>
        <taxon>Diplogasteromorpha</taxon>
        <taxon>Diplogasteroidea</taxon>
        <taxon>Neodiplogasteridae</taxon>
        <taxon>Pristionchus</taxon>
    </lineage>
</organism>
<feature type="non-terminal residue" evidence="1">
    <location>
        <position position="1"/>
    </location>
</feature>
<protein>
    <submittedName>
        <fullName evidence="1">Uncharacterized protein</fullName>
    </submittedName>
</protein>
<dbReference type="AlphaFoldDB" id="A0AAV5VF70"/>
<name>A0AAV5VF70_9BILA</name>
<proteinExistence type="predicted"/>
<gene>
    <name evidence="1" type="ORF">PFISCL1PPCAC_9308</name>
</gene>
<dbReference type="EMBL" id="BTSY01000003">
    <property type="protein sequence ID" value="GMT18011.1"/>
    <property type="molecule type" value="Genomic_DNA"/>
</dbReference>
<keyword evidence="2" id="KW-1185">Reference proteome</keyword>
<feature type="non-terminal residue" evidence="1">
    <location>
        <position position="76"/>
    </location>
</feature>